<dbReference type="SUPFAM" id="SSF46938">
    <property type="entry name" value="CRAL/TRIO N-terminal domain"/>
    <property type="match status" value="1"/>
</dbReference>
<organism evidence="2 4">
    <name type="scientific">Nicrophorus vespilloides</name>
    <name type="common">Boreal carrion beetle</name>
    <dbReference type="NCBI Taxonomy" id="110193"/>
    <lineage>
        <taxon>Eukaryota</taxon>
        <taxon>Metazoa</taxon>
        <taxon>Ecdysozoa</taxon>
        <taxon>Arthropoda</taxon>
        <taxon>Hexapoda</taxon>
        <taxon>Insecta</taxon>
        <taxon>Pterygota</taxon>
        <taxon>Neoptera</taxon>
        <taxon>Endopterygota</taxon>
        <taxon>Coleoptera</taxon>
        <taxon>Polyphaga</taxon>
        <taxon>Staphyliniformia</taxon>
        <taxon>Silphidae</taxon>
        <taxon>Nicrophorinae</taxon>
        <taxon>Nicrophorus</taxon>
    </lineage>
</organism>
<name>A0ABM1MK45_NICVS</name>
<feature type="domain" description="CRAL-TRIO" evidence="1">
    <location>
        <begin position="111"/>
        <end position="274"/>
    </location>
</feature>
<dbReference type="InterPro" id="IPR036865">
    <property type="entry name" value="CRAL-TRIO_dom_sf"/>
</dbReference>
<evidence type="ECO:0000313" key="3">
    <source>
        <dbReference type="RefSeq" id="XP_017774944.1"/>
    </source>
</evidence>
<evidence type="ECO:0000313" key="4">
    <source>
        <dbReference type="RefSeq" id="XP_017774945.1"/>
    </source>
</evidence>
<sequence>MTSTKLMMSNGWIQAAEEMKIRDENLLDAVAKTATRELREDESTRRQCLRAFRDWVKAHQDIENCLTDDSFLLRFLRAKKFSIPMAQQTLLKYLNLRKKFKHIFYDLDCQDTKVNELMDKGYIFASPYRDNFGRRVILTIASKLDPNRFTSTDMARAHIITYETLLDEEENQILGFTYFGDGAKVGVGHVSMWSVTEFATLMKWGEQSCPIRHKALHIINLQSTFKYVIEFAANRVSEKLRDRFKLHSSVNEMLQFLPAEVLPKEYGGIMPMAEMIALWKKELASKRERLLSFDAMNLLSDRCIMRRRNRSTDIETLQGSFRKLEVD</sequence>
<dbReference type="Pfam" id="PF00650">
    <property type="entry name" value="CRAL_TRIO"/>
    <property type="match status" value="1"/>
</dbReference>
<reference evidence="3 4" key="1">
    <citation type="submission" date="2025-05" db="UniProtKB">
        <authorList>
            <consortium name="RefSeq"/>
        </authorList>
    </citation>
    <scope>IDENTIFICATION</scope>
    <source>
        <tissue evidence="3 4">Whole Larva</tissue>
    </source>
</reference>
<dbReference type="SMART" id="SM01100">
    <property type="entry name" value="CRAL_TRIO_N"/>
    <property type="match status" value="1"/>
</dbReference>
<gene>
    <name evidence="3 4" type="primary">LOC108561494</name>
</gene>
<dbReference type="Proteomes" id="UP000695000">
    <property type="component" value="Unplaced"/>
</dbReference>
<dbReference type="InterPro" id="IPR001251">
    <property type="entry name" value="CRAL-TRIO_dom"/>
</dbReference>
<dbReference type="PRINTS" id="PR00180">
    <property type="entry name" value="CRETINALDHBP"/>
</dbReference>
<dbReference type="InterPro" id="IPR036273">
    <property type="entry name" value="CRAL/TRIO_N_dom_sf"/>
</dbReference>
<dbReference type="RefSeq" id="XP_017774944.1">
    <property type="nucleotide sequence ID" value="XM_017919455.1"/>
</dbReference>
<dbReference type="PANTHER" id="PTHR10174:SF120">
    <property type="entry name" value="CELLULAR RETINALDEHYDE BINDING PROTEIN"/>
    <property type="match status" value="1"/>
</dbReference>
<dbReference type="PANTHER" id="PTHR10174">
    <property type="entry name" value="ALPHA-TOCOPHEROL TRANSFER PROTEIN-RELATED"/>
    <property type="match status" value="1"/>
</dbReference>
<dbReference type="SUPFAM" id="SSF52087">
    <property type="entry name" value="CRAL/TRIO domain"/>
    <property type="match status" value="1"/>
</dbReference>
<dbReference type="SMART" id="SM00516">
    <property type="entry name" value="SEC14"/>
    <property type="match status" value="1"/>
</dbReference>
<keyword evidence="2" id="KW-1185">Reference proteome</keyword>
<dbReference type="CDD" id="cd00170">
    <property type="entry name" value="SEC14"/>
    <property type="match status" value="1"/>
</dbReference>
<dbReference type="PROSITE" id="PS50191">
    <property type="entry name" value="CRAL_TRIO"/>
    <property type="match status" value="1"/>
</dbReference>
<dbReference type="Gene3D" id="1.10.8.20">
    <property type="entry name" value="N-terminal domain of phosphatidylinositol transfer protein sec14p"/>
    <property type="match status" value="1"/>
</dbReference>
<evidence type="ECO:0000259" key="1">
    <source>
        <dbReference type="PROSITE" id="PS50191"/>
    </source>
</evidence>
<evidence type="ECO:0000313" key="2">
    <source>
        <dbReference type="Proteomes" id="UP000695000"/>
    </source>
</evidence>
<dbReference type="Gene3D" id="3.40.525.10">
    <property type="entry name" value="CRAL-TRIO lipid binding domain"/>
    <property type="match status" value="1"/>
</dbReference>
<dbReference type="RefSeq" id="XP_017774945.1">
    <property type="nucleotide sequence ID" value="XM_017919456.1"/>
</dbReference>
<dbReference type="GeneID" id="108561494"/>
<accession>A0ABM1MK45</accession>
<dbReference type="InterPro" id="IPR011074">
    <property type="entry name" value="CRAL/TRIO_N_dom"/>
</dbReference>
<proteinExistence type="predicted"/>
<protein>
    <submittedName>
        <fullName evidence="3 4">Alpha-tocopherol transfer protein-like</fullName>
    </submittedName>
</protein>